<name>A0A9X6Z5R0_BACTU</name>
<gene>
    <name evidence="1" type="ORF">CN398_05665</name>
</gene>
<organism evidence="1 2">
    <name type="scientific">Bacillus thuringiensis</name>
    <dbReference type="NCBI Taxonomy" id="1428"/>
    <lineage>
        <taxon>Bacteria</taxon>
        <taxon>Bacillati</taxon>
        <taxon>Bacillota</taxon>
        <taxon>Bacilli</taxon>
        <taxon>Bacillales</taxon>
        <taxon>Bacillaceae</taxon>
        <taxon>Bacillus</taxon>
        <taxon>Bacillus cereus group</taxon>
    </lineage>
</organism>
<dbReference type="EMBL" id="NTUS01000013">
    <property type="protein sequence ID" value="PFB09122.1"/>
    <property type="molecule type" value="Genomic_DNA"/>
</dbReference>
<accession>A0A9X6Z5R0</accession>
<sequence>MTYKEAWNEQKAWLINSMNYLKERIANTSGKEKKRLQAKLDGMNVAYQHMVESDTMYQFESE</sequence>
<dbReference type="AlphaFoldDB" id="A0A9X6Z5R0"/>
<dbReference type="RefSeq" id="WP_098368622.1">
    <property type="nucleotide sequence ID" value="NZ_JARSYC010000071.1"/>
</dbReference>
<reference evidence="1 2" key="1">
    <citation type="submission" date="2017-09" db="EMBL/GenBank/DDBJ databases">
        <title>Large-scale bioinformatics analysis of Bacillus genomes uncovers conserved roles of natural products in bacterial physiology.</title>
        <authorList>
            <consortium name="Agbiome Team Llc"/>
            <person name="Bleich R.M."/>
            <person name="Kirk G.J."/>
            <person name="Santa Maria K.C."/>
            <person name="Allen S.E."/>
            <person name="Farag S."/>
            <person name="Shank E.A."/>
            <person name="Bowers A."/>
        </authorList>
    </citation>
    <scope>NUCLEOTIDE SEQUENCE [LARGE SCALE GENOMIC DNA]</scope>
    <source>
        <strain evidence="1 2">AFS015413</strain>
    </source>
</reference>
<proteinExistence type="predicted"/>
<protein>
    <submittedName>
        <fullName evidence="1">Uncharacterized protein</fullName>
    </submittedName>
</protein>
<dbReference type="Proteomes" id="UP000220397">
    <property type="component" value="Unassembled WGS sequence"/>
</dbReference>
<comment type="caution">
    <text evidence="1">The sequence shown here is derived from an EMBL/GenBank/DDBJ whole genome shotgun (WGS) entry which is preliminary data.</text>
</comment>
<evidence type="ECO:0000313" key="1">
    <source>
        <dbReference type="EMBL" id="PFB09122.1"/>
    </source>
</evidence>
<evidence type="ECO:0000313" key="2">
    <source>
        <dbReference type="Proteomes" id="UP000220397"/>
    </source>
</evidence>